<organism evidence="1 2">
    <name type="scientific">Callosobruchus maculatus</name>
    <name type="common">Southern cowpea weevil</name>
    <name type="synonym">Pulse bruchid</name>
    <dbReference type="NCBI Taxonomy" id="64391"/>
    <lineage>
        <taxon>Eukaryota</taxon>
        <taxon>Metazoa</taxon>
        <taxon>Ecdysozoa</taxon>
        <taxon>Arthropoda</taxon>
        <taxon>Hexapoda</taxon>
        <taxon>Insecta</taxon>
        <taxon>Pterygota</taxon>
        <taxon>Neoptera</taxon>
        <taxon>Endopterygota</taxon>
        <taxon>Coleoptera</taxon>
        <taxon>Polyphaga</taxon>
        <taxon>Cucujiformia</taxon>
        <taxon>Chrysomeloidea</taxon>
        <taxon>Chrysomelidae</taxon>
        <taxon>Bruchinae</taxon>
        <taxon>Bruchini</taxon>
        <taxon>Callosobruchus</taxon>
    </lineage>
</organism>
<protein>
    <submittedName>
        <fullName evidence="1">Uncharacterized protein</fullName>
    </submittedName>
</protein>
<evidence type="ECO:0000313" key="2">
    <source>
        <dbReference type="Proteomes" id="UP000410492"/>
    </source>
</evidence>
<name>A0A653BS59_CALMS</name>
<evidence type="ECO:0000313" key="1">
    <source>
        <dbReference type="EMBL" id="VEN38393.1"/>
    </source>
</evidence>
<accession>A0A653BS59</accession>
<dbReference type="Proteomes" id="UP000410492">
    <property type="component" value="Unassembled WGS sequence"/>
</dbReference>
<keyword evidence="2" id="KW-1185">Reference proteome</keyword>
<sequence>MVSGDVTSIFRHTISFFFQKYPIILMRSTRAVAEAWYTEKNLSLCQRLTLGFSGTLHSAFFKYSHVLYNGKCIVGNELYRIVDSTTRCHWIPMNNSIAACR</sequence>
<dbReference type="EMBL" id="CAACVG010004435">
    <property type="protein sequence ID" value="VEN38393.1"/>
    <property type="molecule type" value="Genomic_DNA"/>
</dbReference>
<gene>
    <name evidence="1" type="ORF">CALMAC_LOCUS3300</name>
</gene>
<reference evidence="1 2" key="1">
    <citation type="submission" date="2019-01" db="EMBL/GenBank/DDBJ databases">
        <authorList>
            <person name="Sayadi A."/>
        </authorList>
    </citation>
    <scope>NUCLEOTIDE SEQUENCE [LARGE SCALE GENOMIC DNA]</scope>
</reference>
<dbReference type="AlphaFoldDB" id="A0A653BS59"/>
<proteinExistence type="predicted"/>